<name>A0A168JDC6_MUCCL</name>
<comment type="caution">
    <text evidence="5">The sequence shown here is derived from an EMBL/GenBank/DDBJ whole genome shotgun (WGS) entry which is preliminary data.</text>
</comment>
<dbReference type="AlphaFoldDB" id="A0A168JDC6"/>
<dbReference type="GO" id="GO:0046872">
    <property type="term" value="F:metal ion binding"/>
    <property type="evidence" value="ECO:0007669"/>
    <property type="project" value="UniProtKB-KW"/>
</dbReference>
<feature type="domain" description="DDE Tnp4" evidence="4">
    <location>
        <begin position="185"/>
        <end position="278"/>
    </location>
</feature>
<evidence type="ECO:0000256" key="2">
    <source>
        <dbReference type="ARBA" id="ARBA00022723"/>
    </source>
</evidence>
<dbReference type="InterPro" id="IPR027806">
    <property type="entry name" value="HARBI1_dom"/>
</dbReference>
<dbReference type="Proteomes" id="UP000077051">
    <property type="component" value="Unassembled WGS sequence"/>
</dbReference>
<evidence type="ECO:0000313" key="6">
    <source>
        <dbReference type="Proteomes" id="UP000077051"/>
    </source>
</evidence>
<comment type="cofactor">
    <cofactor evidence="1">
        <name>a divalent metal cation</name>
        <dbReference type="ChEBI" id="CHEBI:60240"/>
    </cofactor>
</comment>
<gene>
    <name evidence="5" type="ORF">MUCCIDRAFT_84835</name>
</gene>
<dbReference type="EMBL" id="AMYB01000006">
    <property type="protein sequence ID" value="OAD01043.1"/>
    <property type="molecule type" value="Genomic_DNA"/>
</dbReference>
<evidence type="ECO:0000259" key="4">
    <source>
        <dbReference type="Pfam" id="PF13359"/>
    </source>
</evidence>
<dbReference type="STRING" id="747725.A0A168JDC6"/>
<evidence type="ECO:0000256" key="3">
    <source>
        <dbReference type="SAM" id="MobiDB-lite"/>
    </source>
</evidence>
<dbReference type="Pfam" id="PF13359">
    <property type="entry name" value="DDE_Tnp_4"/>
    <property type="match status" value="1"/>
</dbReference>
<organism evidence="5 6">
    <name type="scientific">Mucor lusitanicus CBS 277.49</name>
    <dbReference type="NCBI Taxonomy" id="747725"/>
    <lineage>
        <taxon>Eukaryota</taxon>
        <taxon>Fungi</taxon>
        <taxon>Fungi incertae sedis</taxon>
        <taxon>Mucoromycota</taxon>
        <taxon>Mucoromycotina</taxon>
        <taxon>Mucoromycetes</taxon>
        <taxon>Mucorales</taxon>
        <taxon>Mucorineae</taxon>
        <taxon>Mucoraceae</taxon>
        <taxon>Mucor</taxon>
    </lineage>
</organism>
<evidence type="ECO:0000256" key="1">
    <source>
        <dbReference type="ARBA" id="ARBA00001968"/>
    </source>
</evidence>
<feature type="region of interest" description="Disordered" evidence="3">
    <location>
        <begin position="1"/>
        <end position="38"/>
    </location>
</feature>
<reference evidence="5 6" key="1">
    <citation type="submission" date="2015-06" db="EMBL/GenBank/DDBJ databases">
        <title>Expansion of signal transduction pathways in fungi by whole-genome duplication.</title>
        <authorList>
            <consortium name="DOE Joint Genome Institute"/>
            <person name="Corrochano L.M."/>
            <person name="Kuo A."/>
            <person name="Marcet-Houben M."/>
            <person name="Polaino S."/>
            <person name="Salamov A."/>
            <person name="Villalobos J.M."/>
            <person name="Alvarez M.I."/>
            <person name="Avalos J."/>
            <person name="Benito E.P."/>
            <person name="Benoit I."/>
            <person name="Burger G."/>
            <person name="Camino L.P."/>
            <person name="Canovas D."/>
            <person name="Cerda-Olmedo E."/>
            <person name="Cheng J.-F."/>
            <person name="Dominguez A."/>
            <person name="Elias M."/>
            <person name="Eslava A.P."/>
            <person name="Glaser F."/>
            <person name="Grimwood J."/>
            <person name="Gutierrez G."/>
            <person name="Heitman J."/>
            <person name="Henrissat B."/>
            <person name="Iturriaga E.A."/>
            <person name="Lang B.F."/>
            <person name="Lavin J.L."/>
            <person name="Lee S."/>
            <person name="Li W."/>
            <person name="Lindquist E."/>
            <person name="Lopez-Garcia S."/>
            <person name="Luque E.M."/>
            <person name="Marcos A.T."/>
            <person name="Martin J."/>
            <person name="Mccluskey K."/>
            <person name="Medina H.R."/>
            <person name="Miralles-Duran A."/>
            <person name="Miyazaki A."/>
            <person name="Munoz-Torres E."/>
            <person name="Oguiza J.A."/>
            <person name="Ohm R."/>
            <person name="Olmedo M."/>
            <person name="Orejas M."/>
            <person name="Ortiz-Castellanos L."/>
            <person name="Pisabarro A.G."/>
            <person name="Rodriguez-Romero J."/>
            <person name="Ruiz-Herrera J."/>
            <person name="Ruiz-Vazquez R."/>
            <person name="Sanz C."/>
            <person name="Schackwitz W."/>
            <person name="Schmutz J."/>
            <person name="Shahriari M."/>
            <person name="Shelest E."/>
            <person name="Silva-Franco F."/>
            <person name="Soanes D."/>
            <person name="Syed K."/>
            <person name="Tagua V.G."/>
            <person name="Talbot N.J."/>
            <person name="Thon M."/>
            <person name="De Vries R.P."/>
            <person name="Wiebenga A."/>
            <person name="Yadav J.S."/>
            <person name="Braun E.L."/>
            <person name="Baker S."/>
            <person name="Garre V."/>
            <person name="Horwitz B."/>
            <person name="Torres-Martinez S."/>
            <person name="Idnurm A."/>
            <person name="Herrera-Estrella A."/>
            <person name="Gabaldon T."/>
            <person name="Grigoriev I.V."/>
        </authorList>
    </citation>
    <scope>NUCLEOTIDE SEQUENCE [LARGE SCALE GENOMIC DNA]</scope>
    <source>
        <strain evidence="5 6">CBS 277.49</strain>
    </source>
</reference>
<keyword evidence="2" id="KW-0479">Metal-binding</keyword>
<sequence length="289" mass="33517">MSNLNVSRQLRQRSRRLQSDSHQDNEETNSQANQRRHRTVYKRGTLEAVLINNANCRYMCRFSIQEIYQITALLGLEENLRFKGISVSRQLGFAMLACRYSFPRRYGDMERVFPMHRQNIGKVCKGMEDMVFDKMKYGIQFNTHQFREENLKKFAAAIDEAGALIPNVVGFIDGTLQQSLALQQVSRPATDDDMQKSLYNGWKHVHAIKYQAIVTPDGITSSMMGPVIGARHDKFTYTMLQTEKRLQKYLHISDREKDNYAIYGDPAYEESEHLHCPFPVISQHENLLL</sequence>
<dbReference type="OrthoDB" id="2283980at2759"/>
<proteinExistence type="predicted"/>
<dbReference type="VEuPathDB" id="FungiDB:MUCCIDRAFT_84835"/>
<keyword evidence="6" id="KW-1185">Reference proteome</keyword>
<accession>A0A168JDC6</accession>
<protein>
    <recommendedName>
        <fullName evidence="4">DDE Tnp4 domain-containing protein</fullName>
    </recommendedName>
</protein>
<evidence type="ECO:0000313" key="5">
    <source>
        <dbReference type="EMBL" id="OAD01043.1"/>
    </source>
</evidence>